<protein>
    <submittedName>
        <fullName evidence="2">Uncharacterized protein</fullName>
    </submittedName>
</protein>
<gene>
    <name evidence="2" type="ORF">KCG34_18900</name>
</gene>
<evidence type="ECO:0000313" key="3">
    <source>
        <dbReference type="Proteomes" id="UP000676409"/>
    </source>
</evidence>
<keyword evidence="1" id="KW-0812">Transmembrane</keyword>
<sequence>MSSTPLTNKQLVAIWWAFFWRATIFGAAGGAATTFIIAFLFGFAGAGQLPMTASAIIGYLAGIPCSVLALRAALSKRYSEFSIDIGGPERQFD</sequence>
<reference evidence="2" key="1">
    <citation type="submission" date="2021-04" db="EMBL/GenBank/DDBJ databases">
        <title>The complete genome sequence of Caulobacter sp. S6.</title>
        <authorList>
            <person name="Tang Y."/>
            <person name="Ouyang W."/>
            <person name="Liu Q."/>
            <person name="Huang B."/>
            <person name="Guo Z."/>
            <person name="Lei P."/>
        </authorList>
    </citation>
    <scope>NUCLEOTIDE SEQUENCE</scope>
    <source>
        <strain evidence="2">S6</strain>
    </source>
</reference>
<accession>A0A975FYC8</accession>
<dbReference type="EMBL" id="CP073078">
    <property type="protein sequence ID" value="QUD87113.1"/>
    <property type="molecule type" value="Genomic_DNA"/>
</dbReference>
<dbReference type="AlphaFoldDB" id="A0A975FYC8"/>
<keyword evidence="1" id="KW-0472">Membrane</keyword>
<name>A0A975FYC8_9CAUL</name>
<keyword evidence="1" id="KW-1133">Transmembrane helix</keyword>
<organism evidence="2 3">
    <name type="scientific">Phenylobacterium montanum</name>
    <dbReference type="NCBI Taxonomy" id="2823693"/>
    <lineage>
        <taxon>Bacteria</taxon>
        <taxon>Pseudomonadati</taxon>
        <taxon>Pseudomonadota</taxon>
        <taxon>Alphaproteobacteria</taxon>
        <taxon>Caulobacterales</taxon>
        <taxon>Caulobacteraceae</taxon>
        <taxon>Phenylobacterium</taxon>
    </lineage>
</organism>
<evidence type="ECO:0000256" key="1">
    <source>
        <dbReference type="SAM" id="Phobius"/>
    </source>
</evidence>
<feature type="transmembrane region" description="Helical" evidence="1">
    <location>
        <begin position="56"/>
        <end position="74"/>
    </location>
</feature>
<dbReference type="KEGG" id="caul:KCG34_18900"/>
<keyword evidence="3" id="KW-1185">Reference proteome</keyword>
<feature type="transmembrane region" description="Helical" evidence="1">
    <location>
        <begin position="12"/>
        <end position="44"/>
    </location>
</feature>
<proteinExistence type="predicted"/>
<dbReference type="Proteomes" id="UP000676409">
    <property type="component" value="Chromosome"/>
</dbReference>
<dbReference type="RefSeq" id="WP_211937165.1">
    <property type="nucleotide sequence ID" value="NZ_CP073078.1"/>
</dbReference>
<evidence type="ECO:0000313" key="2">
    <source>
        <dbReference type="EMBL" id="QUD87113.1"/>
    </source>
</evidence>